<keyword evidence="3" id="KW-1185">Reference proteome</keyword>
<dbReference type="InParanoid" id="A0A2I0MVA2"/>
<dbReference type="AlphaFoldDB" id="A0A2I0MVA2"/>
<feature type="chain" id="PRO_5014080437" description="N-formylglutamate amidohydrolase" evidence="1">
    <location>
        <begin position="21"/>
        <end position="319"/>
    </location>
</feature>
<reference evidence="2 3" key="1">
    <citation type="journal article" date="2013" name="Science">
        <title>Genomic diversity and evolution of the head crest in the rock pigeon.</title>
        <authorList>
            <person name="Shapiro M.D."/>
            <person name="Kronenberg Z."/>
            <person name="Li C."/>
            <person name="Domyan E.T."/>
            <person name="Pan H."/>
            <person name="Campbell M."/>
            <person name="Tan H."/>
            <person name="Huff C.D."/>
            <person name="Hu H."/>
            <person name="Vickrey A.I."/>
            <person name="Nielsen S.C."/>
            <person name="Stringham S.A."/>
            <person name="Hu H."/>
            <person name="Willerslev E."/>
            <person name="Gilbert M.T."/>
            <person name="Yandell M."/>
            <person name="Zhang G."/>
            <person name="Wang J."/>
        </authorList>
    </citation>
    <scope>NUCLEOTIDE SEQUENCE [LARGE SCALE GENOMIC DNA]</scope>
    <source>
        <tissue evidence="2">Blood</tissue>
    </source>
</reference>
<dbReference type="Proteomes" id="UP000053872">
    <property type="component" value="Unassembled WGS sequence"/>
</dbReference>
<protein>
    <recommendedName>
        <fullName evidence="4">N-formylglutamate amidohydrolase</fullName>
    </recommendedName>
</protein>
<dbReference type="EMBL" id="AKCR02000002">
    <property type="protein sequence ID" value="PKK33608.1"/>
    <property type="molecule type" value="Genomic_DNA"/>
</dbReference>
<reference evidence="2" key="2">
    <citation type="submission" date="2017-08" db="EMBL/GenBank/DDBJ databases">
        <title>Improved genome assembly and annotation for the rock pigeon (Columba livia).</title>
        <authorList>
            <person name="Holt C."/>
            <person name="Campbell M."/>
            <person name="Edelman N."/>
            <person name="Keays D."/>
            <person name="Kapusta A."/>
            <person name="Domyan E."/>
            <person name="Suh A."/>
            <person name="Carleton J."/>
            <person name="Warren W."/>
            <person name="Yandell M."/>
            <person name="Gilbert M.T."/>
            <person name="Shapiro M.D."/>
        </authorList>
    </citation>
    <scope>NUCLEOTIDE SEQUENCE</scope>
    <source>
        <tissue evidence="2">Blood</tissue>
    </source>
</reference>
<comment type="caution">
    <text evidence="2">The sequence shown here is derived from an EMBL/GenBank/DDBJ whole genome shotgun (WGS) entry which is preliminary data.</text>
</comment>
<feature type="signal peptide" evidence="1">
    <location>
        <begin position="1"/>
        <end position="20"/>
    </location>
</feature>
<sequence length="319" mass="35698">MKDMYLFLLSTSYLLLKATGTKEVIFGHNNFTEYQVGNMNLILSVPHGGSMEPKDIPDREAACWDAKSSSCIFSHECPPGSTQNSKKCKVSTNQDRYTIELAQALAEEINEITDGFFPHIIINHLQRFKMDANREKDEASFGIPQAEQAWEEYMGFLTTAKSQMRGGLILDIHGQAHPERWIELGYTLSKTSLNSGIFSASCSSISHLASQLVNVSSETLVSGNRSLGKYIEDQNNSYVCVPSPSNPSPNNGSYYSGGYITKTFGSRNSGTIDAIQLELPQWVRAAEERPRFCKALARAVMKFWQTNYCSQYHHEFLPC</sequence>
<evidence type="ECO:0000313" key="2">
    <source>
        <dbReference type="EMBL" id="PKK33607.1"/>
    </source>
</evidence>
<dbReference type="Gene3D" id="3.40.630.40">
    <property type="entry name" value="Zn-dependent exopeptidases"/>
    <property type="match status" value="1"/>
</dbReference>
<evidence type="ECO:0008006" key="4">
    <source>
        <dbReference type="Google" id="ProtNLM"/>
    </source>
</evidence>
<proteinExistence type="predicted"/>
<keyword evidence="1" id="KW-0732">Signal</keyword>
<gene>
    <name evidence="2" type="ORF">A306_00000521</name>
</gene>
<accession>A0A2I0MVA2</accession>
<evidence type="ECO:0000256" key="1">
    <source>
        <dbReference type="SAM" id="SignalP"/>
    </source>
</evidence>
<evidence type="ECO:0000313" key="3">
    <source>
        <dbReference type="Proteomes" id="UP000053872"/>
    </source>
</evidence>
<organism evidence="2 3">
    <name type="scientific">Columba livia</name>
    <name type="common">Rock dove</name>
    <dbReference type="NCBI Taxonomy" id="8932"/>
    <lineage>
        <taxon>Eukaryota</taxon>
        <taxon>Metazoa</taxon>
        <taxon>Chordata</taxon>
        <taxon>Craniata</taxon>
        <taxon>Vertebrata</taxon>
        <taxon>Euteleostomi</taxon>
        <taxon>Archelosauria</taxon>
        <taxon>Archosauria</taxon>
        <taxon>Dinosauria</taxon>
        <taxon>Saurischia</taxon>
        <taxon>Theropoda</taxon>
        <taxon>Coelurosauria</taxon>
        <taxon>Aves</taxon>
        <taxon>Neognathae</taxon>
        <taxon>Neoaves</taxon>
        <taxon>Columbimorphae</taxon>
        <taxon>Columbiformes</taxon>
        <taxon>Columbidae</taxon>
        <taxon>Columba</taxon>
    </lineage>
</organism>
<dbReference type="KEGG" id="clv:102097477"/>
<dbReference type="EMBL" id="AKCR02000002">
    <property type="protein sequence ID" value="PKK33607.1"/>
    <property type="molecule type" value="Genomic_DNA"/>
</dbReference>
<name>A0A2I0MVA2_COLLI</name>